<evidence type="ECO:0000259" key="7">
    <source>
        <dbReference type="Pfam" id="PF00361"/>
    </source>
</evidence>
<keyword evidence="5" id="KW-1278">Translocase</keyword>
<feature type="transmembrane region" description="Helical" evidence="5">
    <location>
        <begin position="75"/>
        <end position="97"/>
    </location>
</feature>
<feature type="transmembrane region" description="Helical" evidence="5">
    <location>
        <begin position="38"/>
        <end position="55"/>
    </location>
</feature>
<dbReference type="Pfam" id="PF00361">
    <property type="entry name" value="Proton_antipo_M"/>
    <property type="match status" value="1"/>
</dbReference>
<gene>
    <name evidence="5" type="primary">nuoN</name>
    <name evidence="8" type="ORF">U473_11865</name>
</gene>
<feature type="transmembrane region" description="Helical" evidence="5">
    <location>
        <begin position="109"/>
        <end position="124"/>
    </location>
</feature>
<evidence type="ECO:0000313" key="8">
    <source>
        <dbReference type="EMBL" id="KXG44639.1"/>
    </source>
</evidence>
<dbReference type="AlphaFoldDB" id="A0A135L6S9"/>
<accession>A0A135L6S9</accession>
<dbReference type="EC" id="7.1.1.-" evidence="5"/>
<feature type="transmembrane region" description="Helical" evidence="5">
    <location>
        <begin position="288"/>
        <end position="307"/>
    </location>
</feature>
<dbReference type="GO" id="GO:0050136">
    <property type="term" value="F:NADH dehydrogenase (quinone) (non-electrogenic) activity"/>
    <property type="evidence" value="ECO:0007669"/>
    <property type="project" value="UniProtKB-UniRule"/>
</dbReference>
<dbReference type="EMBL" id="LSKU01000001">
    <property type="protein sequence ID" value="KXG44639.1"/>
    <property type="molecule type" value="Genomic_DNA"/>
</dbReference>
<feature type="transmembrane region" description="Helical" evidence="5">
    <location>
        <begin position="319"/>
        <end position="338"/>
    </location>
</feature>
<dbReference type="NCBIfam" id="TIGR01770">
    <property type="entry name" value="NDH_I_N"/>
    <property type="match status" value="1"/>
</dbReference>
<feature type="transmembrane region" description="Helical" evidence="5">
    <location>
        <begin position="6"/>
        <end position="26"/>
    </location>
</feature>
<evidence type="ECO:0000256" key="2">
    <source>
        <dbReference type="ARBA" id="ARBA00022692"/>
    </source>
</evidence>
<keyword evidence="3 5" id="KW-1133">Transmembrane helix</keyword>
<name>A0A135L6S9_9BACI</name>
<comment type="function">
    <text evidence="5">NDH-1 shuttles electrons from NADH, via FMN and iron-sulfur (Fe-S) centers, to quinones in the respiratory chain. The immediate electron acceptor for the enzyme in this species is believed to be a menaquinone. Couples the redox reaction to proton translocation (for every two electrons transferred, four hydrogen ions are translocated across the cytoplasmic membrane), and thus conserves the redox energy in a proton gradient.</text>
</comment>
<dbReference type="InterPro" id="IPR010096">
    <property type="entry name" value="NADH-Q_OxRdtase_suN/2"/>
</dbReference>
<feature type="transmembrane region" description="Helical" evidence="5">
    <location>
        <begin position="244"/>
        <end position="268"/>
    </location>
</feature>
<comment type="caution">
    <text evidence="8">The sequence shown here is derived from an EMBL/GenBank/DDBJ whole genome shotgun (WGS) entry which is preliminary data.</text>
</comment>
<feature type="domain" description="NADH:quinone oxidoreductase/Mrp antiporter transmembrane" evidence="7">
    <location>
        <begin position="126"/>
        <end position="442"/>
    </location>
</feature>
<feature type="transmembrane region" description="Helical" evidence="5">
    <location>
        <begin position="207"/>
        <end position="232"/>
    </location>
</feature>
<feature type="transmembrane region" description="Helical" evidence="5">
    <location>
        <begin position="429"/>
        <end position="447"/>
    </location>
</feature>
<dbReference type="GO" id="GO:0005886">
    <property type="term" value="C:plasma membrane"/>
    <property type="evidence" value="ECO:0007669"/>
    <property type="project" value="UniProtKB-SubCell"/>
</dbReference>
<dbReference type="InterPro" id="IPR001750">
    <property type="entry name" value="ND/Mrp_TM"/>
</dbReference>
<dbReference type="OrthoDB" id="9811718at2"/>
<reference evidence="8 9" key="1">
    <citation type="submission" date="2016-02" db="EMBL/GenBank/DDBJ databases">
        <title>Draft Genome for Tepidibacillus decaturensis nov. sp. Strain Z9, an Anaerobic, Moderately Thermophilic and Heterotrophic Bacterium from Deep Subsurface of the Illinois Basin, USA.</title>
        <authorList>
            <person name="Dong Y."/>
            <person name="Chang J.Y."/>
            <person name="Sanford R."/>
            <person name="Fouke B.W."/>
        </authorList>
    </citation>
    <scope>NUCLEOTIDE SEQUENCE [LARGE SCALE GENOMIC DNA]</scope>
    <source>
        <strain evidence="8 9">Z9</strain>
    </source>
</reference>
<dbReference type="GO" id="GO:0048038">
    <property type="term" value="F:quinone binding"/>
    <property type="evidence" value="ECO:0007669"/>
    <property type="project" value="UniProtKB-KW"/>
</dbReference>
<keyword evidence="5" id="KW-1003">Cell membrane</keyword>
<sequence length="509" mass="56726">MNLLELNWGLLAPELTIAIVAVILTFADLVMRKGDRKVFGWLSIIGIILSLYFVIQDLGQPAQELLEGSYRVDSFASLFKLIFLVGTLFVLVMSINYVEKKEIKHDGEFYYLFLTALLGAMFMASSADIITLYIGLELLSISSYIMAGIRKFNLKSNEAAYKYVIIGGVSSAIFLYGTSFIYGVTGSTNIFVIAERIQEAFNGGFDFYIYLGFFMMLVGLSYKISAVPSYMWSPDVYEGAATPVTAFLSVISKAAGFAIIIRLFITVFTPIVVEVVNNNPVFFFFNKMTLFLAVISGLTMIIGNTLALRQTNVKRMMAYSSVAQAGYLLVPLATMTMASEQLISVDIRNIIFYLMAYLFMNLGVFTVITIVNKDAGTEDLKSFAGLYHRSPFVAIAMTFFLMSLAGLPISAGFIGKFNIFISALTTKSYWLAGIMVATSVISYFYYFNIVRQMYMRPGHTEAKLSIPFSMQFVILLTFIGTFVIGLVPNVMLDFITKNFDLFNMLTLGQ</sequence>
<keyword evidence="2 5" id="KW-0812">Transmembrane</keyword>
<evidence type="ECO:0000256" key="3">
    <source>
        <dbReference type="ARBA" id="ARBA00022989"/>
    </source>
</evidence>
<dbReference type="GO" id="GO:0042773">
    <property type="term" value="P:ATP synthesis coupled electron transport"/>
    <property type="evidence" value="ECO:0007669"/>
    <property type="project" value="InterPro"/>
</dbReference>
<comment type="subunit">
    <text evidence="5">NDH-1 is composed of 14 different subunits. Subunits NuoA, H, J, K, L, M, N constitute the membrane sector of the complex.</text>
</comment>
<evidence type="ECO:0000256" key="1">
    <source>
        <dbReference type="ARBA" id="ARBA00004651"/>
    </source>
</evidence>
<keyword evidence="5" id="KW-0813">Transport</keyword>
<keyword evidence="5" id="KW-0874">Quinone</keyword>
<protein>
    <recommendedName>
        <fullName evidence="5">NADH-quinone oxidoreductase subunit N</fullName>
        <ecNumber evidence="5">7.1.1.-</ecNumber>
    </recommendedName>
    <alternativeName>
        <fullName evidence="5">NADH dehydrogenase I subunit N</fullName>
    </alternativeName>
    <alternativeName>
        <fullName evidence="5">NDH-1 subunit N</fullName>
    </alternativeName>
</protein>
<evidence type="ECO:0000313" key="9">
    <source>
        <dbReference type="Proteomes" id="UP000070352"/>
    </source>
</evidence>
<comment type="catalytic activity">
    <reaction evidence="5">
        <text>a quinone + NADH + 5 H(+)(in) = a quinol + NAD(+) + 4 H(+)(out)</text>
        <dbReference type="Rhea" id="RHEA:57888"/>
        <dbReference type="ChEBI" id="CHEBI:15378"/>
        <dbReference type="ChEBI" id="CHEBI:24646"/>
        <dbReference type="ChEBI" id="CHEBI:57540"/>
        <dbReference type="ChEBI" id="CHEBI:57945"/>
        <dbReference type="ChEBI" id="CHEBI:132124"/>
    </reaction>
</comment>
<proteinExistence type="inferred from homology"/>
<dbReference type="NCBIfam" id="NF004446">
    <property type="entry name" value="PRK05777.2-4"/>
    <property type="match status" value="1"/>
</dbReference>
<keyword evidence="8" id="KW-0830">Ubiquinone</keyword>
<feature type="transmembrane region" description="Helical" evidence="5">
    <location>
        <begin position="392"/>
        <end position="414"/>
    </location>
</feature>
<keyword evidence="5" id="KW-0520">NAD</keyword>
<dbReference type="GO" id="GO:0008137">
    <property type="term" value="F:NADH dehydrogenase (ubiquinone) activity"/>
    <property type="evidence" value="ECO:0007669"/>
    <property type="project" value="InterPro"/>
</dbReference>
<keyword evidence="4 5" id="KW-0472">Membrane</keyword>
<feature type="transmembrane region" description="Helical" evidence="5">
    <location>
        <begin position="161"/>
        <end position="182"/>
    </location>
</feature>
<feature type="transmembrane region" description="Helical" evidence="5">
    <location>
        <begin position="468"/>
        <end position="487"/>
    </location>
</feature>
<keyword evidence="9" id="KW-1185">Reference proteome</keyword>
<comment type="subcellular location">
    <subcellularLocation>
        <location evidence="1 5">Cell membrane</location>
        <topology evidence="1 5">Multi-pass membrane protein</topology>
    </subcellularLocation>
    <subcellularLocation>
        <location evidence="6">Membrane</location>
        <topology evidence="6">Multi-pass membrane protein</topology>
    </subcellularLocation>
</comment>
<dbReference type="PANTHER" id="PTHR22773">
    <property type="entry name" value="NADH DEHYDROGENASE"/>
    <property type="match status" value="1"/>
</dbReference>
<dbReference type="STRING" id="1413211.U473_11865"/>
<evidence type="ECO:0000256" key="6">
    <source>
        <dbReference type="RuleBase" id="RU000320"/>
    </source>
</evidence>
<evidence type="ECO:0000256" key="4">
    <source>
        <dbReference type="ARBA" id="ARBA00023136"/>
    </source>
</evidence>
<organism evidence="8 9">
    <name type="scientific">Tepidibacillus decaturensis</name>
    <dbReference type="NCBI Taxonomy" id="1413211"/>
    <lineage>
        <taxon>Bacteria</taxon>
        <taxon>Bacillati</taxon>
        <taxon>Bacillota</taxon>
        <taxon>Bacilli</taxon>
        <taxon>Bacillales</taxon>
        <taxon>Bacillaceae</taxon>
        <taxon>Tepidibacillus</taxon>
    </lineage>
</organism>
<dbReference type="HAMAP" id="MF_00445">
    <property type="entry name" value="NDH1_NuoN_1"/>
    <property type="match status" value="1"/>
</dbReference>
<dbReference type="Proteomes" id="UP000070352">
    <property type="component" value="Unassembled WGS sequence"/>
</dbReference>
<evidence type="ECO:0000256" key="5">
    <source>
        <dbReference type="HAMAP-Rule" id="MF_00445"/>
    </source>
</evidence>
<comment type="similarity">
    <text evidence="5">Belongs to the complex I subunit 2 family.</text>
</comment>
<feature type="transmembrane region" description="Helical" evidence="5">
    <location>
        <begin position="350"/>
        <end position="371"/>
    </location>
</feature>
<dbReference type="RefSeq" id="WP_068726596.1">
    <property type="nucleotide sequence ID" value="NZ_LSKU01000001.1"/>
</dbReference>